<dbReference type="CDD" id="cd02142">
    <property type="entry name" value="McbC_SagB-like_oxidoreductase"/>
    <property type="match status" value="1"/>
</dbReference>
<proteinExistence type="predicted"/>
<dbReference type="InterPro" id="IPR029479">
    <property type="entry name" value="Nitroreductase"/>
</dbReference>
<dbReference type="OrthoDB" id="9801593at2"/>
<feature type="domain" description="Nitroreductase" evidence="1">
    <location>
        <begin position="443"/>
        <end position="527"/>
    </location>
</feature>
<dbReference type="KEGG" id="ttu:TERTU_1562"/>
<sequence>MSDVKTQVREYHRLTKHSFKGYAPSPGFLDWDSQPDPFRRYIGAPEVELPLVTSESTVSYADLYESDIEPQALNKRSLGLYLELAFGLSAWKTTGMESWSLRHNPSSGNLHPTEVYVLLWGRVDDTLPPGLYHYAPHSHALEQRALLQPAAADEMSALHPSSMGALCFSSVHWREEWKYGARALRYCQHDVGHALASARYAAGILGWRLRMSTLLGDDQLASVMGLDRDWGDAEPETPDVAAILGTGAAHELAAEIDWTYLAEQLVEWRGEPNQLSAEHAYWPHISRVMPALKKPAAGDVLLAPPDAPSARLSLNCVAPNAERIIRQRRSAQRMMLGEGTTLTDFVRLLTLCMPSAQRAPFDIFPYAPAVNLLVFVHQVAELPPGLYMLARSDDLLADLKVSCQADGLLWQPVEQVPGLPLYALVDGQDMRKTASQLSCYQGIAGHSAFSLGMLAPLDTVMDAEGAWAYRRLFWEAGILGQLLYLEAGAANLSGTGIGCYFDDHVHDLLGLAHEGNWQSLYHFTVGKAREDQRLTTLSGYHHLTREREPFHEPVTS</sequence>
<dbReference type="GO" id="GO:0016491">
    <property type="term" value="F:oxidoreductase activity"/>
    <property type="evidence" value="ECO:0007669"/>
    <property type="project" value="InterPro"/>
</dbReference>
<evidence type="ECO:0000259" key="1">
    <source>
        <dbReference type="Pfam" id="PF00881"/>
    </source>
</evidence>
<dbReference type="SUPFAM" id="SSF55469">
    <property type="entry name" value="FMN-dependent nitroreductase-like"/>
    <property type="match status" value="2"/>
</dbReference>
<dbReference type="STRING" id="377629.TERTU_1562"/>
<organism evidence="2 3">
    <name type="scientific">Teredinibacter turnerae (strain ATCC 39867 / T7901)</name>
    <dbReference type="NCBI Taxonomy" id="377629"/>
    <lineage>
        <taxon>Bacteria</taxon>
        <taxon>Pseudomonadati</taxon>
        <taxon>Pseudomonadota</taxon>
        <taxon>Gammaproteobacteria</taxon>
        <taxon>Cellvibrionales</taxon>
        <taxon>Cellvibrionaceae</taxon>
        <taxon>Teredinibacter</taxon>
    </lineage>
</organism>
<evidence type="ECO:0000313" key="3">
    <source>
        <dbReference type="Proteomes" id="UP000009080"/>
    </source>
</evidence>
<keyword evidence="3" id="KW-1185">Reference proteome</keyword>
<accession>C5BTD3</accession>
<dbReference type="HOGENOM" id="CLU_016148_0_0_6"/>
<dbReference type="PANTHER" id="PTHR42741">
    <property type="entry name" value="NITROREDUCTASE FAMILY PROTEIN"/>
    <property type="match status" value="1"/>
</dbReference>
<dbReference type="Gene3D" id="3.40.109.10">
    <property type="entry name" value="NADH Oxidase"/>
    <property type="match status" value="2"/>
</dbReference>
<gene>
    <name evidence="2" type="ordered locus">TERTU_1562</name>
</gene>
<dbReference type="EMBL" id="CP001614">
    <property type="protein sequence ID" value="ACR10853.1"/>
    <property type="molecule type" value="Genomic_DNA"/>
</dbReference>
<protein>
    <submittedName>
        <fullName evidence="2">Nitroreductase</fullName>
    </submittedName>
</protein>
<dbReference type="PANTHER" id="PTHR42741:SF3">
    <property type="entry name" value="NITROREDUCTASE FAMILY PROTEIN"/>
    <property type="match status" value="1"/>
</dbReference>
<name>C5BTD3_TERTT</name>
<dbReference type="RefSeq" id="WP_015816965.1">
    <property type="nucleotide sequence ID" value="NC_012997.1"/>
</dbReference>
<dbReference type="Pfam" id="PF00881">
    <property type="entry name" value="Nitroreductase"/>
    <property type="match status" value="1"/>
</dbReference>
<dbReference type="Proteomes" id="UP000009080">
    <property type="component" value="Chromosome"/>
</dbReference>
<dbReference type="eggNOG" id="COG0778">
    <property type="taxonomic scope" value="Bacteria"/>
</dbReference>
<dbReference type="AlphaFoldDB" id="C5BTD3"/>
<evidence type="ECO:0000313" key="2">
    <source>
        <dbReference type="EMBL" id="ACR10853.1"/>
    </source>
</evidence>
<dbReference type="InterPro" id="IPR000415">
    <property type="entry name" value="Nitroreductase-like"/>
</dbReference>
<reference evidence="2 3" key="1">
    <citation type="journal article" date="2009" name="PLoS ONE">
        <title>The complete genome of Teredinibacter turnerae T7901: an intracellular endosymbiont of marine wood-boring bivalves (shipworms).</title>
        <authorList>
            <person name="Yang J.C."/>
            <person name="Madupu R."/>
            <person name="Durkin A.S."/>
            <person name="Ekborg N.A."/>
            <person name="Pedamallu C.S."/>
            <person name="Hostetler J.B."/>
            <person name="Radune D."/>
            <person name="Toms B.S."/>
            <person name="Henrissat B."/>
            <person name="Coutinho P.M."/>
            <person name="Schwarz S."/>
            <person name="Field L."/>
            <person name="Trindade-Silva A.E."/>
            <person name="Soares C.A.G."/>
            <person name="Elshahawi S."/>
            <person name="Hanora A."/>
            <person name="Schmidt E.W."/>
            <person name="Haygood M.G."/>
            <person name="Posfai J."/>
            <person name="Benner J."/>
            <person name="Madinger C."/>
            <person name="Nove J."/>
            <person name="Anton B."/>
            <person name="Chaudhary K."/>
            <person name="Foster J."/>
            <person name="Holman A."/>
            <person name="Kumar S."/>
            <person name="Lessard P.A."/>
            <person name="Luyten Y.A."/>
            <person name="Slatko B."/>
            <person name="Wood N."/>
            <person name="Wu B."/>
            <person name="Teplitski M."/>
            <person name="Mougous J.D."/>
            <person name="Ward N."/>
            <person name="Eisen J.A."/>
            <person name="Badger J.H."/>
            <person name="Distel D.L."/>
        </authorList>
    </citation>
    <scope>NUCLEOTIDE SEQUENCE [LARGE SCALE GENOMIC DNA]</scope>
    <source>
        <strain evidence="3">ATCC 39867 / T7901</strain>
    </source>
</reference>